<sequence length="143" mass="16118">MRYIKGLTPEQKHALEQGHKMGKSYRFRNRCQAILLSAAGYSVQELAAMFQVADLSIYQWFNRFEARGVTGLQNQSGQGRKPLLKLQNQAHVQVVEEQLEKENKRLKLAKAQIEQQLGQSLSESTLKRFLKKLVTAGNASASG</sequence>
<reference evidence="3 4" key="1">
    <citation type="submission" date="2018-04" db="EMBL/GenBank/DDBJ databases">
        <title>Adhaeribacter sp. HMF7616 genome sequencing and assembly.</title>
        <authorList>
            <person name="Kang H."/>
            <person name="Kang J."/>
            <person name="Cha I."/>
            <person name="Kim H."/>
            <person name="Joh K."/>
        </authorList>
    </citation>
    <scope>NUCLEOTIDE SEQUENCE [LARGE SCALE GENOMIC DNA]</scope>
    <source>
        <strain evidence="3 4">HMF7616</strain>
    </source>
</reference>
<dbReference type="SUPFAM" id="SSF46689">
    <property type="entry name" value="Homeodomain-like"/>
    <property type="match status" value="1"/>
</dbReference>
<dbReference type="AlphaFoldDB" id="A0A369QIT6"/>
<keyword evidence="4" id="KW-1185">Reference proteome</keyword>
<evidence type="ECO:0000313" key="4">
    <source>
        <dbReference type="Proteomes" id="UP000253919"/>
    </source>
</evidence>
<dbReference type="OrthoDB" id="960257at2"/>
<evidence type="ECO:0000256" key="1">
    <source>
        <dbReference type="SAM" id="Coils"/>
    </source>
</evidence>
<dbReference type="EMBL" id="QASA01000001">
    <property type="protein sequence ID" value="RDC62789.1"/>
    <property type="molecule type" value="Genomic_DNA"/>
</dbReference>
<protein>
    <recommendedName>
        <fullName evidence="5">Transposase</fullName>
    </recommendedName>
</protein>
<accession>A0A369QIT6</accession>
<comment type="caution">
    <text evidence="3">The sequence shown here is derived from an EMBL/GenBank/DDBJ whole genome shotgun (WGS) entry which is preliminary data.</text>
</comment>
<dbReference type="Proteomes" id="UP000253919">
    <property type="component" value="Unassembled WGS sequence"/>
</dbReference>
<dbReference type="Pfam" id="PF13565">
    <property type="entry name" value="HTH_32"/>
    <property type="match status" value="1"/>
</dbReference>
<gene>
    <name evidence="2" type="ORF">AHMF7616_00499</name>
    <name evidence="3" type="ORF">AHMF7616_01383</name>
</gene>
<evidence type="ECO:0000313" key="2">
    <source>
        <dbReference type="EMBL" id="RDC61910.1"/>
    </source>
</evidence>
<evidence type="ECO:0000313" key="3">
    <source>
        <dbReference type="EMBL" id="RDC62789.1"/>
    </source>
</evidence>
<dbReference type="RefSeq" id="WP_115371424.1">
    <property type="nucleotide sequence ID" value="NZ_QASA01000001.1"/>
</dbReference>
<dbReference type="EMBL" id="QASA01000001">
    <property type="protein sequence ID" value="RDC61910.1"/>
    <property type="molecule type" value="Genomic_DNA"/>
</dbReference>
<feature type="coiled-coil region" evidence="1">
    <location>
        <begin position="92"/>
        <end position="119"/>
    </location>
</feature>
<keyword evidence="1" id="KW-0175">Coiled coil</keyword>
<organism evidence="3 4">
    <name type="scientific">Adhaeribacter pallidiroseus</name>
    <dbReference type="NCBI Taxonomy" id="2072847"/>
    <lineage>
        <taxon>Bacteria</taxon>
        <taxon>Pseudomonadati</taxon>
        <taxon>Bacteroidota</taxon>
        <taxon>Cytophagia</taxon>
        <taxon>Cytophagales</taxon>
        <taxon>Hymenobacteraceae</taxon>
        <taxon>Adhaeribacter</taxon>
    </lineage>
</organism>
<dbReference type="InterPro" id="IPR009057">
    <property type="entry name" value="Homeodomain-like_sf"/>
</dbReference>
<evidence type="ECO:0008006" key="5">
    <source>
        <dbReference type="Google" id="ProtNLM"/>
    </source>
</evidence>
<name>A0A369QIT6_9BACT</name>
<proteinExistence type="predicted"/>